<proteinExistence type="predicted"/>
<keyword evidence="2" id="KW-1185">Reference proteome</keyword>
<gene>
    <name evidence="1" type="ORF">H5V45_13175</name>
</gene>
<dbReference type="AlphaFoldDB" id="A0A7X0VCJ0"/>
<dbReference type="RefSeq" id="WP_185253352.1">
    <property type="nucleotide sequence ID" value="NZ_JACKXE010000001.1"/>
</dbReference>
<reference evidence="1 2" key="1">
    <citation type="submission" date="2020-08" db="EMBL/GenBank/DDBJ databases">
        <authorList>
            <person name="Seo M.-J."/>
        </authorList>
    </citation>
    <scope>NUCLEOTIDE SEQUENCE [LARGE SCALE GENOMIC DNA]</scope>
    <source>
        <strain evidence="1 2">KIGAM211</strain>
    </source>
</reference>
<comment type="caution">
    <text evidence="1">The sequence shown here is derived from an EMBL/GenBank/DDBJ whole genome shotgun (WGS) entry which is preliminary data.</text>
</comment>
<dbReference type="EMBL" id="JACKXE010000001">
    <property type="protein sequence ID" value="MBB6628273.1"/>
    <property type="molecule type" value="Genomic_DNA"/>
</dbReference>
<dbReference type="Proteomes" id="UP000523955">
    <property type="component" value="Unassembled WGS sequence"/>
</dbReference>
<evidence type="ECO:0000313" key="2">
    <source>
        <dbReference type="Proteomes" id="UP000523955"/>
    </source>
</evidence>
<accession>A0A7X0VCJ0</accession>
<name>A0A7X0VCJ0_9ACTN</name>
<protein>
    <submittedName>
        <fullName evidence="1">Uncharacterized protein</fullName>
    </submittedName>
</protein>
<organism evidence="1 2">
    <name type="scientific">Nocardioides luti</name>
    <dbReference type="NCBI Taxonomy" id="2761101"/>
    <lineage>
        <taxon>Bacteria</taxon>
        <taxon>Bacillati</taxon>
        <taxon>Actinomycetota</taxon>
        <taxon>Actinomycetes</taxon>
        <taxon>Propionibacteriales</taxon>
        <taxon>Nocardioidaceae</taxon>
        <taxon>Nocardioides</taxon>
    </lineage>
</organism>
<sequence>MVKRTAYLHIGPTHTRSEVLDDALAASTDLLARHGVRRPVRSAEEMLSAAVEIRRTHQHWGLRRKDVEGTWSRIARRAWKGRNSVVLVQPHLAGATRDQIALLLDALAGFDVHVILTATPPGAPGTAGQEGPAALAARWASALRSPDRLHVVVPPRDGDPDAHAWRALGRIVGFEAGPLPVVPPVEEVPDAPLTEARHELLVEQAERWAKELAEAGHDVHGELTDLVPPAREERSDEELARLLAAAADALAGARDELTRLRVAHGALVARHESVTKKRKKLERRLRAAQD</sequence>
<evidence type="ECO:0000313" key="1">
    <source>
        <dbReference type="EMBL" id="MBB6628273.1"/>
    </source>
</evidence>